<proteinExistence type="inferred from homology"/>
<evidence type="ECO:0000256" key="1">
    <source>
        <dbReference type="ARBA" id="ARBA00004561"/>
    </source>
</evidence>
<feature type="chain" id="PRO_5042351953" evidence="5">
    <location>
        <begin position="27"/>
        <end position="178"/>
    </location>
</feature>
<evidence type="ECO:0000256" key="2">
    <source>
        <dbReference type="ARBA" id="ARBA00006671"/>
    </source>
</evidence>
<evidence type="ECO:0000313" key="9">
    <source>
        <dbReference type="EMBL" id="PUW04215.1"/>
    </source>
</evidence>
<dbReference type="InterPro" id="IPR008966">
    <property type="entry name" value="Adhesion_dom_sf"/>
</dbReference>
<evidence type="ECO:0000313" key="8">
    <source>
        <dbReference type="EMBL" id="NYV43520.1"/>
    </source>
</evidence>
<reference evidence="7 11" key="2">
    <citation type="submission" date="2019-09" db="EMBL/GenBank/DDBJ databases">
        <title>Prevalence, distribution, and phylogeny of type two toxin-antitoxin genes possessed by Cronobacter species where C. sakazakii homologs follow sequence type lineages.</title>
        <authorList>
            <person name="Finkelstein S."/>
            <person name="Negrete F."/>
            <person name="Jang H."/>
            <person name="Gopinath G.R."/>
            <person name="Tall B.D."/>
        </authorList>
    </citation>
    <scope>NUCLEOTIDE SEQUENCE [LARGE SCALE GENOMIC DNA]</scope>
    <source>
        <strain evidence="7 11">MOD1_Comp4</strain>
    </source>
</reference>
<protein>
    <submittedName>
        <fullName evidence="8 9">Fimbrial protein</fullName>
    </submittedName>
</protein>
<reference evidence="9 10" key="1">
    <citation type="submission" date="2017-04" db="EMBL/GenBank/DDBJ databases">
        <title>Cronobacter sakazakii, ST83 Lineage Isolates.</title>
        <authorList>
            <person name="Chase H."/>
            <person name="Tall B."/>
            <person name="Gopinath G."/>
            <person name="Lehner A."/>
        </authorList>
    </citation>
    <scope>NUCLEOTIDE SEQUENCE [LARGE SCALE GENOMIC DNA]</scope>
    <source>
        <strain evidence="9 10">MOD1_Comp15</strain>
    </source>
</reference>
<dbReference type="GO" id="GO:0009289">
    <property type="term" value="C:pilus"/>
    <property type="evidence" value="ECO:0007669"/>
    <property type="project" value="UniProtKB-SubCell"/>
</dbReference>
<dbReference type="InterPro" id="IPR000259">
    <property type="entry name" value="Adhesion_dom_fimbrial"/>
</dbReference>
<dbReference type="STRING" id="28141.CSK29544_04084"/>
<evidence type="ECO:0000313" key="12">
    <source>
        <dbReference type="Proteomes" id="UP000548673"/>
    </source>
</evidence>
<dbReference type="EMBL" id="WAGF01000003">
    <property type="protein sequence ID" value="KAB0881067.1"/>
    <property type="molecule type" value="Genomic_DNA"/>
</dbReference>
<evidence type="ECO:0000313" key="7">
    <source>
        <dbReference type="EMBL" id="KAB0881067.1"/>
    </source>
</evidence>
<evidence type="ECO:0000256" key="3">
    <source>
        <dbReference type="ARBA" id="ARBA00022729"/>
    </source>
</evidence>
<dbReference type="SUPFAM" id="SSF49401">
    <property type="entry name" value="Bacterial adhesins"/>
    <property type="match status" value="1"/>
</dbReference>
<dbReference type="Proteomes" id="UP000548673">
    <property type="component" value="Unassembled WGS sequence"/>
</dbReference>
<dbReference type="Gene3D" id="2.60.40.1090">
    <property type="entry name" value="Fimbrial-type adhesion domain"/>
    <property type="match status" value="1"/>
</dbReference>
<dbReference type="Pfam" id="PF00419">
    <property type="entry name" value="Fimbrial"/>
    <property type="match status" value="1"/>
</dbReference>
<dbReference type="EMBL" id="JABTXY010000025">
    <property type="protein sequence ID" value="NYV43520.1"/>
    <property type="molecule type" value="Genomic_DNA"/>
</dbReference>
<dbReference type="Proteomes" id="UP000244856">
    <property type="component" value="Unassembled WGS sequence"/>
</dbReference>
<feature type="signal peptide" evidence="5">
    <location>
        <begin position="1"/>
        <end position="26"/>
    </location>
</feature>
<dbReference type="KEGG" id="csj:CSK29544_04084"/>
<comment type="caution">
    <text evidence="8">The sequence shown here is derived from an EMBL/GenBank/DDBJ whole genome shotgun (WGS) entry which is preliminary data.</text>
</comment>
<organism evidence="8 12">
    <name type="scientific">Cronobacter sakazakii</name>
    <name type="common">Enterobacter sakazakii</name>
    <dbReference type="NCBI Taxonomy" id="28141"/>
    <lineage>
        <taxon>Bacteria</taxon>
        <taxon>Pseudomonadati</taxon>
        <taxon>Pseudomonadota</taxon>
        <taxon>Gammaproteobacteria</taxon>
        <taxon>Enterobacterales</taxon>
        <taxon>Enterobacteriaceae</taxon>
        <taxon>Cronobacter</taxon>
    </lineage>
</organism>
<dbReference type="Proteomes" id="UP000439917">
    <property type="component" value="Unassembled WGS sequence"/>
</dbReference>
<accession>A0A2S9UIB2</accession>
<dbReference type="RefSeq" id="WP_004386899.1">
    <property type="nucleotide sequence ID" value="NZ_JAANQJ010000011.1"/>
</dbReference>
<dbReference type="PANTHER" id="PTHR33420:SF3">
    <property type="entry name" value="FIMBRIAL SUBUNIT ELFA"/>
    <property type="match status" value="1"/>
</dbReference>
<evidence type="ECO:0000313" key="11">
    <source>
        <dbReference type="Proteomes" id="UP000439917"/>
    </source>
</evidence>
<dbReference type="GO" id="GO:0043709">
    <property type="term" value="P:cell adhesion involved in single-species biofilm formation"/>
    <property type="evidence" value="ECO:0007669"/>
    <property type="project" value="TreeGrafter"/>
</dbReference>
<keyword evidence="3 5" id="KW-0732">Signal</keyword>
<evidence type="ECO:0000256" key="4">
    <source>
        <dbReference type="ARBA" id="ARBA00023263"/>
    </source>
</evidence>
<dbReference type="PANTHER" id="PTHR33420">
    <property type="entry name" value="FIMBRIAL SUBUNIT ELFA-RELATED"/>
    <property type="match status" value="1"/>
</dbReference>
<evidence type="ECO:0000259" key="6">
    <source>
        <dbReference type="Pfam" id="PF00419"/>
    </source>
</evidence>
<comment type="subcellular location">
    <subcellularLocation>
        <location evidence="1">Fimbrium</location>
    </subcellularLocation>
</comment>
<dbReference type="InterPro" id="IPR050263">
    <property type="entry name" value="Bact_Fimbrial_Adh_Pro"/>
</dbReference>
<comment type="similarity">
    <text evidence="2">Belongs to the fimbrial protein family.</text>
</comment>
<keyword evidence="4" id="KW-0281">Fimbrium</keyword>
<sequence>MMQLTKGGCGVIAVLAALCASEAALANSQTITFNGKVLDAACTVTVGDGSSTVELGETVKSDLVNKGDTGAPKLFTITLSSCPAGSPAKANIKFNGETDGDDSYFKNIATTDAATNVGVLLKQYGTDTVYVNDGNTDITLPAEGGDVTVDYTAQLVATGTGVTKGNVVSTLTYSISYQ</sequence>
<dbReference type="InterPro" id="IPR036937">
    <property type="entry name" value="Adhesion_dom_fimbrial_sf"/>
</dbReference>
<evidence type="ECO:0000313" key="10">
    <source>
        <dbReference type="Proteomes" id="UP000244856"/>
    </source>
</evidence>
<gene>
    <name evidence="8" type="primary">sthA</name>
    <name evidence="9" type="ORF">B7T07_10060</name>
    <name evidence="7" type="ORF">FZI38_02470</name>
    <name evidence="8" type="ORF">HRR37_14365</name>
</gene>
<feature type="domain" description="Fimbrial-type adhesion" evidence="6">
    <location>
        <begin position="31"/>
        <end position="178"/>
    </location>
</feature>
<dbReference type="AlphaFoldDB" id="A0A2S9UIB2"/>
<evidence type="ECO:0000256" key="5">
    <source>
        <dbReference type="SAM" id="SignalP"/>
    </source>
</evidence>
<dbReference type="OMA" id="MIAVDQA"/>
<dbReference type="EMBL" id="NCTU01000005">
    <property type="protein sequence ID" value="PUW04215.1"/>
    <property type="molecule type" value="Genomic_DNA"/>
</dbReference>
<name>A0A2S9UIB2_CROSK</name>
<reference evidence="8 12" key="3">
    <citation type="submission" date="2020-05" db="EMBL/GenBank/DDBJ databases">
        <title>The draft genome of Cronobacter sakazakii strain 145005.</title>
        <authorList>
            <person name="Yang J."/>
            <person name="Liu L."/>
            <person name="Feng Y."/>
            <person name="Zong Z."/>
        </authorList>
    </citation>
    <scope>NUCLEOTIDE SEQUENCE [LARGE SCALE GENOMIC DNA]</scope>
    <source>
        <strain evidence="8 12">145005</strain>
    </source>
</reference>